<protein>
    <submittedName>
        <fullName evidence="8">ABC transporter permease</fullName>
    </submittedName>
</protein>
<dbReference type="PANTHER" id="PTHR32196">
    <property type="entry name" value="ABC TRANSPORTER PERMEASE PROTEIN YPHD-RELATED-RELATED"/>
    <property type="match status" value="1"/>
</dbReference>
<keyword evidence="5 7" id="KW-0472">Membrane</keyword>
<feature type="region of interest" description="Disordered" evidence="6">
    <location>
        <begin position="1"/>
        <end position="49"/>
    </location>
</feature>
<comment type="caution">
    <text evidence="8">The sequence shown here is derived from an EMBL/GenBank/DDBJ whole genome shotgun (WGS) entry which is preliminary data.</text>
</comment>
<evidence type="ECO:0000256" key="3">
    <source>
        <dbReference type="ARBA" id="ARBA00022692"/>
    </source>
</evidence>
<feature type="transmembrane region" description="Helical" evidence="7">
    <location>
        <begin position="297"/>
        <end position="315"/>
    </location>
</feature>
<evidence type="ECO:0000256" key="5">
    <source>
        <dbReference type="ARBA" id="ARBA00023136"/>
    </source>
</evidence>
<dbReference type="Proteomes" id="UP001595955">
    <property type="component" value="Unassembled WGS sequence"/>
</dbReference>
<sequence length="372" mass="38196">MSENTVGGTAAAGPADPALPPTNRDVMPGSHTRGPDNEGSGKKSASAPSALRRLGGGTGVARNAGLVIALVLLCIVGFVTAGDRFLSTDNITTILASAATLGIISIGMTFVITGGGIDLSVGSVLGLATVWATTLATQTMAADTHWIIMVFTAMAVGAVAGLINGAIVAYGRVVSFIATLAMLIGARGLAEIISNRQTQLVTVQPFLDTFRADILGLPVTVWMFIIVAIAGWVLLNRTTFGRRTIAVGGNPEAARLAGIKVKRHMMYLFTLAGLTVGIAAVTMMARTRSGSSTNGTLYELDAIAAVVVGGTLLIGGRGTILGTVFGVLIFQTLTNIFVLNNLSTSAQAITKGVILVAAVLLQQRFASRARSS</sequence>
<accession>A0ABV9D5E3</accession>
<dbReference type="CDD" id="cd06579">
    <property type="entry name" value="TM_PBP1_transp_AraH_like"/>
    <property type="match status" value="1"/>
</dbReference>
<keyword evidence="4 7" id="KW-1133">Transmembrane helix</keyword>
<comment type="subcellular location">
    <subcellularLocation>
        <location evidence="1">Cell membrane</location>
        <topology evidence="1">Multi-pass membrane protein</topology>
    </subcellularLocation>
</comment>
<proteinExistence type="predicted"/>
<keyword evidence="9" id="KW-1185">Reference proteome</keyword>
<feature type="compositionally biased region" description="Low complexity" evidence="6">
    <location>
        <begin position="1"/>
        <end position="16"/>
    </location>
</feature>
<evidence type="ECO:0000313" key="9">
    <source>
        <dbReference type="Proteomes" id="UP001595955"/>
    </source>
</evidence>
<evidence type="ECO:0000256" key="1">
    <source>
        <dbReference type="ARBA" id="ARBA00004651"/>
    </source>
</evidence>
<feature type="transmembrane region" description="Helical" evidence="7">
    <location>
        <begin position="265"/>
        <end position="285"/>
    </location>
</feature>
<feature type="transmembrane region" description="Helical" evidence="7">
    <location>
        <begin position="119"/>
        <end position="140"/>
    </location>
</feature>
<feature type="transmembrane region" description="Helical" evidence="7">
    <location>
        <begin position="344"/>
        <end position="361"/>
    </location>
</feature>
<dbReference type="EMBL" id="JBHSGF010000001">
    <property type="protein sequence ID" value="MFC4553822.1"/>
    <property type="molecule type" value="Genomic_DNA"/>
</dbReference>
<keyword evidence="2" id="KW-1003">Cell membrane</keyword>
<evidence type="ECO:0000313" key="8">
    <source>
        <dbReference type="EMBL" id="MFC4553822.1"/>
    </source>
</evidence>
<dbReference type="Pfam" id="PF02653">
    <property type="entry name" value="BPD_transp_2"/>
    <property type="match status" value="1"/>
</dbReference>
<feature type="transmembrane region" description="Helical" evidence="7">
    <location>
        <begin position="214"/>
        <end position="235"/>
    </location>
</feature>
<evidence type="ECO:0000256" key="2">
    <source>
        <dbReference type="ARBA" id="ARBA00022475"/>
    </source>
</evidence>
<organism evidence="8 9">
    <name type="scientific">Georgenia faecalis</name>
    <dbReference type="NCBI Taxonomy" id="2483799"/>
    <lineage>
        <taxon>Bacteria</taxon>
        <taxon>Bacillati</taxon>
        <taxon>Actinomycetota</taxon>
        <taxon>Actinomycetes</taxon>
        <taxon>Micrococcales</taxon>
        <taxon>Bogoriellaceae</taxon>
        <taxon>Georgenia</taxon>
    </lineage>
</organism>
<feature type="transmembrane region" description="Helical" evidence="7">
    <location>
        <begin position="91"/>
        <end position="112"/>
    </location>
</feature>
<evidence type="ECO:0000256" key="7">
    <source>
        <dbReference type="SAM" id="Phobius"/>
    </source>
</evidence>
<feature type="transmembrane region" description="Helical" evidence="7">
    <location>
        <begin position="174"/>
        <end position="194"/>
    </location>
</feature>
<name>A0ABV9D5E3_9MICO</name>
<feature type="transmembrane region" description="Helical" evidence="7">
    <location>
        <begin position="146"/>
        <end position="167"/>
    </location>
</feature>
<keyword evidence="3 7" id="KW-0812">Transmembrane</keyword>
<feature type="transmembrane region" description="Helical" evidence="7">
    <location>
        <begin position="60"/>
        <end position="79"/>
    </location>
</feature>
<reference evidence="9" key="1">
    <citation type="journal article" date="2019" name="Int. J. Syst. Evol. Microbiol.">
        <title>The Global Catalogue of Microorganisms (GCM) 10K type strain sequencing project: providing services to taxonomists for standard genome sequencing and annotation.</title>
        <authorList>
            <consortium name="The Broad Institute Genomics Platform"/>
            <consortium name="The Broad Institute Genome Sequencing Center for Infectious Disease"/>
            <person name="Wu L."/>
            <person name="Ma J."/>
        </authorList>
    </citation>
    <scope>NUCLEOTIDE SEQUENCE [LARGE SCALE GENOMIC DNA]</scope>
    <source>
        <strain evidence="9">JCM 3369</strain>
    </source>
</reference>
<dbReference type="InterPro" id="IPR001851">
    <property type="entry name" value="ABC_transp_permease"/>
</dbReference>
<dbReference type="RefSeq" id="WP_241237034.1">
    <property type="nucleotide sequence ID" value="NZ_CP033325.1"/>
</dbReference>
<dbReference type="PANTHER" id="PTHR32196:SF72">
    <property type="entry name" value="RIBOSE IMPORT PERMEASE PROTEIN RBSC"/>
    <property type="match status" value="1"/>
</dbReference>
<gene>
    <name evidence="8" type="ORF">ACFO3F_01055</name>
</gene>
<evidence type="ECO:0000256" key="4">
    <source>
        <dbReference type="ARBA" id="ARBA00022989"/>
    </source>
</evidence>
<evidence type="ECO:0000256" key="6">
    <source>
        <dbReference type="SAM" id="MobiDB-lite"/>
    </source>
</evidence>